<feature type="chain" id="PRO_5020635266" evidence="1">
    <location>
        <begin position="18"/>
        <end position="114"/>
    </location>
</feature>
<keyword evidence="3" id="KW-1185">Reference proteome</keyword>
<dbReference type="EMBL" id="SWCJ01000002">
    <property type="protein sequence ID" value="TKB57595.1"/>
    <property type="molecule type" value="Genomic_DNA"/>
</dbReference>
<dbReference type="Proteomes" id="UP000305675">
    <property type="component" value="Unassembled WGS sequence"/>
</dbReference>
<keyword evidence="1" id="KW-0732">Signal</keyword>
<evidence type="ECO:0000313" key="3">
    <source>
        <dbReference type="Proteomes" id="UP000305675"/>
    </source>
</evidence>
<dbReference type="AlphaFoldDB" id="A0A4U1BU87"/>
<sequence>MYRFLVFILLFSNLSLANDDFEEALDEMHRISSTSLGVSVPALGYLLNMRETSAIAETHFVMRDVMPMIEELENAGFIKTARVQGLVDGSQSEQMFITIEILRQGLLIKAHFAR</sequence>
<protein>
    <submittedName>
        <fullName evidence="2">Uncharacterized protein</fullName>
    </submittedName>
</protein>
<dbReference type="RefSeq" id="WP_136862240.1">
    <property type="nucleotide sequence ID" value="NZ_SWCJ01000002.1"/>
</dbReference>
<feature type="signal peptide" evidence="1">
    <location>
        <begin position="1"/>
        <end position="17"/>
    </location>
</feature>
<name>A0A4U1BU87_9GAMM</name>
<comment type="caution">
    <text evidence="2">The sequence shown here is derived from an EMBL/GenBank/DDBJ whole genome shotgun (WGS) entry which is preliminary data.</text>
</comment>
<gene>
    <name evidence="2" type="ORF">FCL42_04800</name>
</gene>
<organism evidence="2 3">
    <name type="scientific">Ferrimonas aestuarii</name>
    <dbReference type="NCBI Taxonomy" id="2569539"/>
    <lineage>
        <taxon>Bacteria</taxon>
        <taxon>Pseudomonadati</taxon>
        <taxon>Pseudomonadota</taxon>
        <taxon>Gammaproteobacteria</taxon>
        <taxon>Alteromonadales</taxon>
        <taxon>Ferrimonadaceae</taxon>
        <taxon>Ferrimonas</taxon>
    </lineage>
</organism>
<evidence type="ECO:0000256" key="1">
    <source>
        <dbReference type="SAM" id="SignalP"/>
    </source>
</evidence>
<proteinExistence type="predicted"/>
<accession>A0A4U1BU87</accession>
<reference evidence="2 3" key="1">
    <citation type="submission" date="2019-04" db="EMBL/GenBank/DDBJ databases">
        <authorList>
            <person name="Hwang J.C."/>
        </authorList>
    </citation>
    <scope>NUCLEOTIDE SEQUENCE [LARGE SCALE GENOMIC DNA]</scope>
    <source>
        <strain evidence="2 3">IMCC35002</strain>
    </source>
</reference>
<evidence type="ECO:0000313" key="2">
    <source>
        <dbReference type="EMBL" id="TKB57595.1"/>
    </source>
</evidence>